<reference evidence="1 2" key="1">
    <citation type="journal article" date="2005" name="Nature">
        <title>The genome sequence of the rice blast fungus Magnaporthe grisea.</title>
        <authorList>
            <person name="Dean R.A."/>
            <person name="Talbot N.J."/>
            <person name="Ebbole D.J."/>
            <person name="Farman M.L."/>
            <person name="Mitchell T.K."/>
            <person name="Orbach M.J."/>
            <person name="Thon M."/>
            <person name="Kulkarni R."/>
            <person name="Xu J.R."/>
            <person name="Pan H."/>
            <person name="Read N.D."/>
            <person name="Lee Y.H."/>
            <person name="Carbone I."/>
            <person name="Brown D."/>
            <person name="Oh Y.Y."/>
            <person name="Donofrio N."/>
            <person name="Jeong J.S."/>
            <person name="Soanes D.M."/>
            <person name="Djonovic S."/>
            <person name="Kolomiets E."/>
            <person name="Rehmeyer C."/>
            <person name="Li W."/>
            <person name="Harding M."/>
            <person name="Kim S."/>
            <person name="Lebrun M.H."/>
            <person name="Bohnert H."/>
            <person name="Coughlan S."/>
            <person name="Butler J."/>
            <person name="Calvo S."/>
            <person name="Ma L.J."/>
            <person name="Nicol R."/>
            <person name="Purcell S."/>
            <person name="Nusbaum C."/>
            <person name="Galagan J.E."/>
            <person name="Birren B.W."/>
        </authorList>
    </citation>
    <scope>NUCLEOTIDE SEQUENCE [LARGE SCALE GENOMIC DNA]</scope>
    <source>
        <strain evidence="2">70-15 / ATCC MYA-4617 / FGSC 8958</strain>
    </source>
</reference>
<organism evidence="1 2">
    <name type="scientific">Pyricularia oryzae (strain 70-15 / ATCC MYA-4617 / FGSC 8958)</name>
    <name type="common">Rice blast fungus</name>
    <name type="synonym">Magnaporthe oryzae</name>
    <dbReference type="NCBI Taxonomy" id="242507"/>
    <lineage>
        <taxon>Eukaryota</taxon>
        <taxon>Fungi</taxon>
        <taxon>Dikarya</taxon>
        <taxon>Ascomycota</taxon>
        <taxon>Pezizomycotina</taxon>
        <taxon>Sordariomycetes</taxon>
        <taxon>Sordariomycetidae</taxon>
        <taxon>Magnaporthales</taxon>
        <taxon>Pyriculariaceae</taxon>
        <taxon>Pyricularia</taxon>
    </lineage>
</organism>
<dbReference type="VEuPathDB" id="FungiDB:MGG_14116"/>
<accession>G4NFU9</accession>
<name>G4NFU9_PYRO7</name>
<dbReference type="RefSeq" id="XP_003719273.1">
    <property type="nucleotide sequence ID" value="XM_003719225.1"/>
</dbReference>
<dbReference type="HOGENOM" id="CLU_2223775_0_0_1"/>
<evidence type="ECO:0000313" key="2">
    <source>
        <dbReference type="Proteomes" id="UP000009058"/>
    </source>
</evidence>
<gene>
    <name evidence="1" type="ORF">MGG_14116</name>
</gene>
<keyword evidence="2" id="KW-1185">Reference proteome</keyword>
<reference key="2">
    <citation type="submission" date="2011-05" db="EMBL/GenBank/DDBJ databases">
        <title>The Genome Sequence of Magnaporthe oryzae 70-15.</title>
        <authorList>
            <consortium name="The Broad Institute Genome Sequencing Platform"/>
            <person name="Ma L.-J."/>
            <person name="Dead R."/>
            <person name="Young S.K."/>
            <person name="Zeng Q."/>
            <person name="Gargeya S."/>
            <person name="Fitzgerald M."/>
            <person name="Haas B."/>
            <person name="Abouelleil A."/>
            <person name="Alvarado L."/>
            <person name="Arachchi H.M."/>
            <person name="Berlin A."/>
            <person name="Brown A."/>
            <person name="Chapman S.B."/>
            <person name="Chen Z."/>
            <person name="Dunbar C."/>
            <person name="Freedman E."/>
            <person name="Gearin G."/>
            <person name="Gellesch M."/>
            <person name="Goldberg J."/>
            <person name="Griggs A."/>
            <person name="Gujja S."/>
            <person name="Heiman D."/>
            <person name="Howarth C."/>
            <person name="Larson L."/>
            <person name="Lui A."/>
            <person name="MacDonald P.J.P."/>
            <person name="Mehta T."/>
            <person name="Montmayeur A."/>
            <person name="Murphy C."/>
            <person name="Neiman D."/>
            <person name="Pearson M."/>
            <person name="Priest M."/>
            <person name="Roberts A."/>
            <person name="Saif S."/>
            <person name="Shea T."/>
            <person name="Shenoy N."/>
            <person name="Sisk P."/>
            <person name="Stolte C."/>
            <person name="Sykes S."/>
            <person name="Yandava C."/>
            <person name="Wortman J."/>
            <person name="Nusbaum C."/>
            <person name="Birren B."/>
        </authorList>
    </citation>
    <scope>NUCLEOTIDE SEQUENCE</scope>
    <source>
        <strain>70-15</strain>
    </source>
</reference>
<sequence length="106" mass="12078">MGEKARSTGIHVVLELGFDMVAVEDANRNETMGAPPSIWLQVVFWERKEASVSVELFDFINHGANHYHRITPNPLAFGAPFRSARYDTNAIDIVHYLVHFRLRLQA</sequence>
<dbReference type="InParanoid" id="G4NFU9"/>
<proteinExistence type="predicted"/>
<protein>
    <submittedName>
        <fullName evidence="1">Uncharacterized protein</fullName>
    </submittedName>
</protein>
<dbReference type="Proteomes" id="UP000009058">
    <property type="component" value="Chromosome 6"/>
</dbReference>
<dbReference type="EMBL" id="CM001236">
    <property type="protein sequence ID" value="EHA46906.1"/>
    <property type="molecule type" value="Genomic_DNA"/>
</dbReference>
<evidence type="ECO:0000313" key="1">
    <source>
        <dbReference type="EMBL" id="EHA46906.1"/>
    </source>
</evidence>
<dbReference type="KEGG" id="mgr:MGG_14116"/>
<dbReference type="AlphaFoldDB" id="G4NFU9"/>
<dbReference type="GeneID" id="5048660"/>